<proteinExistence type="predicted"/>
<reference evidence="2 3" key="1">
    <citation type="submission" date="2021-06" db="EMBL/GenBank/DDBJ databases">
        <title>Caerostris darwini draft genome.</title>
        <authorList>
            <person name="Kono N."/>
            <person name="Arakawa K."/>
        </authorList>
    </citation>
    <scope>NUCLEOTIDE SEQUENCE [LARGE SCALE GENOMIC DNA]</scope>
</reference>
<dbReference type="EMBL" id="BPLQ01004654">
    <property type="protein sequence ID" value="GIY09533.1"/>
    <property type="molecule type" value="Genomic_DNA"/>
</dbReference>
<dbReference type="AlphaFoldDB" id="A0AAV4QHJ3"/>
<evidence type="ECO:0000313" key="3">
    <source>
        <dbReference type="Proteomes" id="UP001054837"/>
    </source>
</evidence>
<name>A0AAV4QHJ3_9ARAC</name>
<evidence type="ECO:0000313" key="2">
    <source>
        <dbReference type="EMBL" id="GIY09533.1"/>
    </source>
</evidence>
<comment type="caution">
    <text evidence="2">The sequence shown here is derived from an EMBL/GenBank/DDBJ whole genome shotgun (WGS) entry which is preliminary data.</text>
</comment>
<keyword evidence="3" id="KW-1185">Reference proteome</keyword>
<dbReference type="Proteomes" id="UP001054837">
    <property type="component" value="Unassembled WGS sequence"/>
</dbReference>
<evidence type="ECO:0000256" key="1">
    <source>
        <dbReference type="SAM" id="MobiDB-lite"/>
    </source>
</evidence>
<feature type="region of interest" description="Disordered" evidence="1">
    <location>
        <begin position="80"/>
        <end position="203"/>
    </location>
</feature>
<organism evidence="2 3">
    <name type="scientific">Caerostris darwini</name>
    <dbReference type="NCBI Taxonomy" id="1538125"/>
    <lineage>
        <taxon>Eukaryota</taxon>
        <taxon>Metazoa</taxon>
        <taxon>Ecdysozoa</taxon>
        <taxon>Arthropoda</taxon>
        <taxon>Chelicerata</taxon>
        <taxon>Arachnida</taxon>
        <taxon>Araneae</taxon>
        <taxon>Araneomorphae</taxon>
        <taxon>Entelegynae</taxon>
        <taxon>Araneoidea</taxon>
        <taxon>Araneidae</taxon>
        <taxon>Caerostris</taxon>
    </lineage>
</organism>
<feature type="compositionally biased region" description="Basic residues" evidence="1">
    <location>
        <begin position="119"/>
        <end position="134"/>
    </location>
</feature>
<gene>
    <name evidence="2" type="ORF">CDAR_283091</name>
</gene>
<feature type="compositionally biased region" description="Low complexity" evidence="1">
    <location>
        <begin position="164"/>
        <end position="173"/>
    </location>
</feature>
<accession>A0AAV4QHJ3</accession>
<sequence length="203" mass="23209">MPKNETDNRQINYDLANLTSVGLALFDIRNWYAGFLRAIEVGECIISQCINTWNLFLDSMQTSYEHVTGPSCPLCRERELASDDEEGSRHHSKPRTGSKRLENKTRGCISVPDKDKYNSKKKRVEKHGIKKGSKVMKSETSSTASASPKVYKKVTHNKHCPLVTKKSTNSKKNISFHSKRQKNEMEKSLPLVSQRPKRQRNED</sequence>
<feature type="compositionally biased region" description="Basic residues" evidence="1">
    <location>
        <begin position="150"/>
        <end position="159"/>
    </location>
</feature>
<protein>
    <submittedName>
        <fullName evidence="2">Uncharacterized protein</fullName>
    </submittedName>
</protein>